<reference evidence="2" key="1">
    <citation type="submission" date="2021-09" db="EMBL/GenBank/DDBJ databases">
        <authorList>
            <consortium name="AG Swart"/>
            <person name="Singh M."/>
            <person name="Singh A."/>
            <person name="Seah K."/>
            <person name="Emmerich C."/>
        </authorList>
    </citation>
    <scope>NUCLEOTIDE SEQUENCE</scope>
    <source>
        <strain evidence="2">ATCC30299</strain>
    </source>
</reference>
<dbReference type="AlphaFoldDB" id="A0AAU9JQ84"/>
<dbReference type="EMBL" id="CAJZBQ010000040">
    <property type="protein sequence ID" value="CAG9326447.1"/>
    <property type="molecule type" value="Genomic_DNA"/>
</dbReference>
<evidence type="ECO:0000313" key="2">
    <source>
        <dbReference type="EMBL" id="CAG9326447.1"/>
    </source>
</evidence>
<evidence type="ECO:0000256" key="1">
    <source>
        <dbReference type="SAM" id="Coils"/>
    </source>
</evidence>
<keyword evidence="1" id="KW-0175">Coiled coil</keyword>
<name>A0AAU9JQ84_9CILI</name>
<keyword evidence="3" id="KW-1185">Reference proteome</keyword>
<dbReference type="Proteomes" id="UP001162131">
    <property type="component" value="Unassembled WGS sequence"/>
</dbReference>
<feature type="coiled-coil region" evidence="1">
    <location>
        <begin position="82"/>
        <end position="109"/>
    </location>
</feature>
<accession>A0AAU9JQ84</accession>
<sequence>MATASDIWHKEALSCKEPKKNIKKIKKKKEKKHNIRYLNIRCRLIWKIGRWSKVRWGYHGWKTFMDFNECYKDKVYESIQEIRKQNESRKEFESKVEQQKASIKEQKLLKIKAKSAQQERLSFNELKNNCVKDAIIKAMHAL</sequence>
<gene>
    <name evidence="2" type="ORF">BSTOLATCC_MIC40874</name>
</gene>
<proteinExistence type="predicted"/>
<protein>
    <submittedName>
        <fullName evidence="2">Uncharacterized protein</fullName>
    </submittedName>
</protein>
<comment type="caution">
    <text evidence="2">The sequence shown here is derived from an EMBL/GenBank/DDBJ whole genome shotgun (WGS) entry which is preliminary data.</text>
</comment>
<evidence type="ECO:0000313" key="3">
    <source>
        <dbReference type="Proteomes" id="UP001162131"/>
    </source>
</evidence>
<organism evidence="2 3">
    <name type="scientific">Blepharisma stoltei</name>
    <dbReference type="NCBI Taxonomy" id="1481888"/>
    <lineage>
        <taxon>Eukaryota</taxon>
        <taxon>Sar</taxon>
        <taxon>Alveolata</taxon>
        <taxon>Ciliophora</taxon>
        <taxon>Postciliodesmatophora</taxon>
        <taxon>Heterotrichea</taxon>
        <taxon>Heterotrichida</taxon>
        <taxon>Blepharismidae</taxon>
        <taxon>Blepharisma</taxon>
    </lineage>
</organism>